<dbReference type="Proteomes" id="UP000238362">
    <property type="component" value="Unassembled WGS sequence"/>
</dbReference>
<dbReference type="EMBL" id="PVNH01000006">
    <property type="protein sequence ID" value="PRX47221.1"/>
    <property type="molecule type" value="Genomic_DNA"/>
</dbReference>
<dbReference type="RefSeq" id="WP_181193331.1">
    <property type="nucleotide sequence ID" value="NZ_PVNH01000006.1"/>
</dbReference>
<protein>
    <submittedName>
        <fullName evidence="4">TetR family transcriptional regulator</fullName>
    </submittedName>
</protein>
<evidence type="ECO:0000313" key="5">
    <source>
        <dbReference type="Proteomes" id="UP000238362"/>
    </source>
</evidence>
<dbReference type="PRINTS" id="PR00455">
    <property type="entry name" value="HTHTETR"/>
</dbReference>
<dbReference type="AlphaFoldDB" id="A0A2T0LU10"/>
<dbReference type="SUPFAM" id="SSF46689">
    <property type="entry name" value="Homeodomain-like"/>
    <property type="match status" value="1"/>
</dbReference>
<dbReference type="PANTHER" id="PTHR30055">
    <property type="entry name" value="HTH-TYPE TRANSCRIPTIONAL REGULATOR RUTR"/>
    <property type="match status" value="1"/>
</dbReference>
<sequence>MTESVNRHHDGRAERWRAHRLARRAEFVDAAFRAFDRLGPGAGMADIAREAGVAKPRLYRHFADRAALVAAVSERLSALVWEHLGPALREPAPMRVRVRESLRAYFAVVDEHPNVVRLVCRARSTDVVAGDRGAAAGAIASMFGEYLKVFGVTSAGTEPWAHGVVGAVEAASDWWLEHPAMTRDEIVDYLTTLVGGAIEAALRSEGVDLDPDEPLDLTGKERHGNRS</sequence>
<keyword evidence="5" id="KW-1185">Reference proteome</keyword>
<feature type="DNA-binding region" description="H-T-H motif" evidence="2">
    <location>
        <begin position="43"/>
        <end position="62"/>
    </location>
</feature>
<dbReference type="PROSITE" id="PS50977">
    <property type="entry name" value="HTH_TETR_2"/>
    <property type="match status" value="1"/>
</dbReference>
<dbReference type="Pfam" id="PF00440">
    <property type="entry name" value="TetR_N"/>
    <property type="match status" value="1"/>
</dbReference>
<dbReference type="InterPro" id="IPR036271">
    <property type="entry name" value="Tet_transcr_reg_TetR-rel_C_sf"/>
</dbReference>
<evidence type="ECO:0000256" key="1">
    <source>
        <dbReference type="ARBA" id="ARBA00023125"/>
    </source>
</evidence>
<dbReference type="Pfam" id="PF19344">
    <property type="entry name" value="TetR_C_32"/>
    <property type="match status" value="1"/>
</dbReference>
<dbReference type="InterPro" id="IPR001647">
    <property type="entry name" value="HTH_TetR"/>
</dbReference>
<dbReference type="InterPro" id="IPR045823">
    <property type="entry name" value="TetR_C_32"/>
</dbReference>
<evidence type="ECO:0000259" key="3">
    <source>
        <dbReference type="PROSITE" id="PS50977"/>
    </source>
</evidence>
<evidence type="ECO:0000313" key="4">
    <source>
        <dbReference type="EMBL" id="PRX47221.1"/>
    </source>
</evidence>
<gene>
    <name evidence="4" type="ORF">B0I33_106322</name>
</gene>
<accession>A0A2T0LU10</accession>
<keyword evidence="1 2" id="KW-0238">DNA-binding</keyword>
<comment type="caution">
    <text evidence="4">The sequence shown here is derived from an EMBL/GenBank/DDBJ whole genome shotgun (WGS) entry which is preliminary data.</text>
</comment>
<dbReference type="InterPro" id="IPR050109">
    <property type="entry name" value="HTH-type_TetR-like_transc_reg"/>
</dbReference>
<organism evidence="4 5">
    <name type="scientific">Prauserella shujinwangii</name>
    <dbReference type="NCBI Taxonomy" id="1453103"/>
    <lineage>
        <taxon>Bacteria</taxon>
        <taxon>Bacillati</taxon>
        <taxon>Actinomycetota</taxon>
        <taxon>Actinomycetes</taxon>
        <taxon>Pseudonocardiales</taxon>
        <taxon>Pseudonocardiaceae</taxon>
        <taxon>Prauserella</taxon>
    </lineage>
</organism>
<evidence type="ECO:0000256" key="2">
    <source>
        <dbReference type="PROSITE-ProRule" id="PRU00335"/>
    </source>
</evidence>
<proteinExistence type="predicted"/>
<feature type="domain" description="HTH tetR-type" evidence="3">
    <location>
        <begin position="21"/>
        <end position="80"/>
    </location>
</feature>
<dbReference type="SUPFAM" id="SSF48498">
    <property type="entry name" value="Tetracyclin repressor-like, C-terminal domain"/>
    <property type="match status" value="1"/>
</dbReference>
<dbReference type="PANTHER" id="PTHR30055:SF160">
    <property type="entry name" value="TRANSCRIPTIONAL REGULATORY PROTEIN (PROBABLY ASNC-FAMILY)-RELATED"/>
    <property type="match status" value="1"/>
</dbReference>
<name>A0A2T0LU10_9PSEU</name>
<dbReference type="GO" id="GO:0003700">
    <property type="term" value="F:DNA-binding transcription factor activity"/>
    <property type="evidence" value="ECO:0007669"/>
    <property type="project" value="TreeGrafter"/>
</dbReference>
<dbReference type="GO" id="GO:0000976">
    <property type="term" value="F:transcription cis-regulatory region binding"/>
    <property type="evidence" value="ECO:0007669"/>
    <property type="project" value="TreeGrafter"/>
</dbReference>
<dbReference type="InterPro" id="IPR009057">
    <property type="entry name" value="Homeodomain-like_sf"/>
</dbReference>
<dbReference type="Gene3D" id="1.10.357.10">
    <property type="entry name" value="Tetracycline Repressor, domain 2"/>
    <property type="match status" value="1"/>
</dbReference>
<reference evidence="4 5" key="1">
    <citation type="submission" date="2018-03" db="EMBL/GenBank/DDBJ databases">
        <title>Genomic Encyclopedia of Type Strains, Phase III (KMG-III): the genomes of soil and plant-associated and newly described type strains.</title>
        <authorList>
            <person name="Whitman W."/>
        </authorList>
    </citation>
    <scope>NUCLEOTIDE SEQUENCE [LARGE SCALE GENOMIC DNA]</scope>
    <source>
        <strain evidence="4 5">CGMCC 4.7125</strain>
    </source>
</reference>